<keyword evidence="4" id="KW-0862">Zinc</keyword>
<evidence type="ECO:0000256" key="4">
    <source>
        <dbReference type="ARBA" id="ARBA00022833"/>
    </source>
</evidence>
<comment type="caution">
    <text evidence="6">The sequence shown here is derived from an EMBL/GenBank/DDBJ whole genome shotgun (WGS) entry which is preliminary data.</text>
</comment>
<dbReference type="EMBL" id="JAFBIT010000001">
    <property type="protein sequence ID" value="MCF2651157.1"/>
    <property type="molecule type" value="Genomic_DNA"/>
</dbReference>
<gene>
    <name evidence="6" type="ORF">JQM67_00840</name>
</gene>
<evidence type="ECO:0000313" key="7">
    <source>
        <dbReference type="Proteomes" id="UP001299220"/>
    </source>
</evidence>
<evidence type="ECO:0000256" key="2">
    <source>
        <dbReference type="ARBA" id="ARBA00022723"/>
    </source>
</evidence>
<dbReference type="Proteomes" id="UP001299220">
    <property type="component" value="Unassembled WGS sequence"/>
</dbReference>
<comment type="cofactor">
    <cofactor evidence="1">
        <name>Zn(2+)</name>
        <dbReference type="ChEBI" id="CHEBI:29105"/>
    </cofactor>
</comment>
<sequence>MRYTCITGGPLAENCYVLADETTGDAAVIDPGFENDRLMAALKDLNVRLILLTHGHFDHIGGAERLREKTGAPIASFETEAALAADPKINGSLMMLRRPIACTVDRLLQDSETFTVGTVPVTVLHTPGHTAGGCCYITPEAVFTGDTLMGYSIGRCDMPTGDESQLMASLQKLTDLPGDPDICGGHGPVTTLLREKRNNPYL</sequence>
<evidence type="ECO:0000313" key="6">
    <source>
        <dbReference type="EMBL" id="MCF2651157.1"/>
    </source>
</evidence>
<dbReference type="RefSeq" id="WP_235322099.1">
    <property type="nucleotide sequence ID" value="NZ_JAFBIT010000001.1"/>
</dbReference>
<dbReference type="CDD" id="cd06262">
    <property type="entry name" value="metallo-hydrolase-like_MBL-fold"/>
    <property type="match status" value="1"/>
</dbReference>
<dbReference type="Gene3D" id="3.60.15.10">
    <property type="entry name" value="Ribonuclease Z/Hydroxyacylglutathione hydrolase-like"/>
    <property type="match status" value="1"/>
</dbReference>
<feature type="domain" description="Metallo-beta-lactamase" evidence="5">
    <location>
        <begin position="12"/>
        <end position="186"/>
    </location>
</feature>
<dbReference type="InterPro" id="IPR036866">
    <property type="entry name" value="RibonucZ/Hydroxyglut_hydro"/>
</dbReference>
<dbReference type="SMART" id="SM00849">
    <property type="entry name" value="Lactamase_B"/>
    <property type="match status" value="1"/>
</dbReference>
<reference evidence="6 7" key="1">
    <citation type="submission" date="2020-12" db="EMBL/GenBank/DDBJ databases">
        <title>Whole genome sequences of gut porcine anaerobes.</title>
        <authorList>
            <person name="Kubasova T."/>
            <person name="Jahodarova E."/>
            <person name="Rychlik I."/>
        </authorList>
    </citation>
    <scope>NUCLEOTIDE SEQUENCE [LARGE SCALE GENOMIC DNA]</scope>
    <source>
        <strain evidence="6 7">An867</strain>
    </source>
</reference>
<keyword evidence="3" id="KW-0378">Hydrolase</keyword>
<organism evidence="6 7">
    <name type="scientific">Anaeromassilibacillus senegalensis</name>
    <dbReference type="NCBI Taxonomy" id="1673717"/>
    <lineage>
        <taxon>Bacteria</taxon>
        <taxon>Bacillati</taxon>
        <taxon>Bacillota</taxon>
        <taxon>Clostridia</taxon>
        <taxon>Eubacteriales</taxon>
        <taxon>Acutalibacteraceae</taxon>
        <taxon>Anaeromassilibacillus</taxon>
    </lineage>
</organism>
<keyword evidence="7" id="KW-1185">Reference proteome</keyword>
<evidence type="ECO:0000256" key="1">
    <source>
        <dbReference type="ARBA" id="ARBA00001947"/>
    </source>
</evidence>
<dbReference type="InterPro" id="IPR051453">
    <property type="entry name" value="MBL_Glyoxalase_II"/>
</dbReference>
<protein>
    <submittedName>
        <fullName evidence="6">MBL fold metallo-hydrolase</fullName>
    </submittedName>
</protein>
<evidence type="ECO:0000259" key="5">
    <source>
        <dbReference type="SMART" id="SM00849"/>
    </source>
</evidence>
<dbReference type="SUPFAM" id="SSF56281">
    <property type="entry name" value="Metallo-hydrolase/oxidoreductase"/>
    <property type="match status" value="1"/>
</dbReference>
<dbReference type="PANTHER" id="PTHR46233">
    <property type="entry name" value="HYDROXYACYLGLUTATHIONE HYDROLASE GLOC"/>
    <property type="match status" value="1"/>
</dbReference>
<dbReference type="InterPro" id="IPR001279">
    <property type="entry name" value="Metallo-B-lactamas"/>
</dbReference>
<keyword evidence="2" id="KW-0479">Metal-binding</keyword>
<proteinExistence type="predicted"/>
<accession>A0ABS9CJ45</accession>
<name>A0ABS9CJ45_9FIRM</name>
<dbReference type="PANTHER" id="PTHR46233:SF3">
    <property type="entry name" value="HYDROXYACYLGLUTATHIONE HYDROLASE GLOC"/>
    <property type="match status" value="1"/>
</dbReference>
<dbReference type="Pfam" id="PF00753">
    <property type="entry name" value="Lactamase_B"/>
    <property type="match status" value="1"/>
</dbReference>
<evidence type="ECO:0000256" key="3">
    <source>
        <dbReference type="ARBA" id="ARBA00022801"/>
    </source>
</evidence>